<keyword evidence="4" id="KW-0472">Membrane</keyword>
<dbReference type="GO" id="GO:0004869">
    <property type="term" value="F:cysteine-type endopeptidase inhibitor activity"/>
    <property type="evidence" value="ECO:0007669"/>
    <property type="project" value="UniProtKB-KW"/>
</dbReference>
<sequence length="195" mass="21958">MADAPGGWVPVTNSIEIEILARFAVDEHNEKEKAALVLVRAIHAYSKVVAGVEYRVILEAKDGEKANYYEAEIFEGLDHIKKLVEFKLLGPIITDLEQFHATGGLDGFVLKNSSNDDNGMSLDYLARFAVDDHNKNKDNEQLVFVDVIVGYVYPSLFSSLYHILLHAKNMAGETKTYYTVIYVFASYFKQVIVFI</sequence>
<dbReference type="InterPro" id="IPR027214">
    <property type="entry name" value="Cystatin"/>
</dbReference>
<organism evidence="6">
    <name type="scientific">Lotus japonicus</name>
    <name type="common">Lotus corniculatus var. japonicus</name>
    <dbReference type="NCBI Taxonomy" id="34305"/>
    <lineage>
        <taxon>Eukaryota</taxon>
        <taxon>Viridiplantae</taxon>
        <taxon>Streptophyta</taxon>
        <taxon>Embryophyta</taxon>
        <taxon>Tracheophyta</taxon>
        <taxon>Spermatophyta</taxon>
        <taxon>Magnoliopsida</taxon>
        <taxon>eudicotyledons</taxon>
        <taxon>Gunneridae</taxon>
        <taxon>Pentapetalae</taxon>
        <taxon>rosids</taxon>
        <taxon>fabids</taxon>
        <taxon>Fabales</taxon>
        <taxon>Fabaceae</taxon>
        <taxon>Papilionoideae</taxon>
        <taxon>50 kb inversion clade</taxon>
        <taxon>NPAAA clade</taxon>
        <taxon>Hologalegina</taxon>
        <taxon>robinioid clade</taxon>
        <taxon>Loteae</taxon>
        <taxon>Lotus</taxon>
    </lineage>
</organism>
<evidence type="ECO:0000256" key="4">
    <source>
        <dbReference type="SAM" id="Phobius"/>
    </source>
</evidence>
<feature type="domain" description="Cystatin" evidence="5">
    <location>
        <begin position="3"/>
        <end position="89"/>
    </location>
</feature>
<evidence type="ECO:0000256" key="2">
    <source>
        <dbReference type="ARBA" id="ARBA00022704"/>
    </source>
</evidence>
<dbReference type="InterPro" id="IPR046350">
    <property type="entry name" value="Cystatin_sf"/>
</dbReference>
<dbReference type="Pfam" id="PF16845">
    <property type="entry name" value="SQAPI"/>
    <property type="match status" value="1"/>
</dbReference>
<keyword evidence="1 3" id="KW-0646">Protease inhibitor</keyword>
<name>I3S8P4_LOTJA</name>
<proteinExistence type="evidence at transcript level"/>
<comment type="similarity">
    <text evidence="3">Belongs to the cystatin family. Phytocystatin subfamily.</text>
</comment>
<dbReference type="SMART" id="SM00043">
    <property type="entry name" value="CY"/>
    <property type="match status" value="1"/>
</dbReference>
<protein>
    <recommendedName>
        <fullName evidence="3">Cysteine proteinase inhibitor</fullName>
    </recommendedName>
</protein>
<dbReference type="CDD" id="cd00042">
    <property type="entry name" value="CY"/>
    <property type="match status" value="1"/>
</dbReference>
<feature type="transmembrane region" description="Helical" evidence="4">
    <location>
        <begin position="142"/>
        <end position="164"/>
    </location>
</feature>
<feature type="transmembrane region" description="Helical" evidence="4">
    <location>
        <begin position="176"/>
        <end position="194"/>
    </location>
</feature>
<dbReference type="PANTHER" id="PTHR11413:SF116">
    <property type="entry name" value="MULTICYSTATIN"/>
    <property type="match status" value="1"/>
</dbReference>
<reference evidence="6" key="1">
    <citation type="submission" date="2012-05" db="EMBL/GenBank/DDBJ databases">
        <authorList>
            <person name="Krishnakumar V."/>
            <person name="Cheung F."/>
            <person name="Xiao Y."/>
            <person name="Chan A."/>
            <person name="Moskal W.A."/>
            <person name="Town C.D."/>
        </authorList>
    </citation>
    <scope>NUCLEOTIDE SEQUENCE</scope>
</reference>
<keyword evidence="4" id="KW-1133">Transmembrane helix</keyword>
<dbReference type="InterPro" id="IPR000010">
    <property type="entry name" value="Cystatin_dom"/>
</dbReference>
<evidence type="ECO:0000256" key="1">
    <source>
        <dbReference type="ARBA" id="ARBA00022690"/>
    </source>
</evidence>
<keyword evidence="2 3" id="KW-0789">Thiol protease inhibitor</keyword>
<evidence type="ECO:0000259" key="5">
    <source>
        <dbReference type="SMART" id="SM00043"/>
    </source>
</evidence>
<dbReference type="PANTHER" id="PTHR11413">
    <property type="entry name" value="CYSTATIN FAMILY MEMBER"/>
    <property type="match status" value="1"/>
</dbReference>
<evidence type="ECO:0000256" key="3">
    <source>
        <dbReference type="RuleBase" id="RU362130"/>
    </source>
</evidence>
<evidence type="ECO:0000313" key="6">
    <source>
        <dbReference type="EMBL" id="AFK36636.1"/>
    </source>
</evidence>
<dbReference type="EMBL" id="BT136841">
    <property type="protein sequence ID" value="AFK36636.1"/>
    <property type="molecule type" value="mRNA"/>
</dbReference>
<dbReference type="SUPFAM" id="SSF54403">
    <property type="entry name" value="Cystatin/monellin"/>
    <property type="match status" value="2"/>
</dbReference>
<dbReference type="AlphaFoldDB" id="I3S8P4"/>
<accession>I3S8P4</accession>
<dbReference type="Gene3D" id="3.10.450.10">
    <property type="match status" value="2"/>
</dbReference>
<keyword evidence="4" id="KW-0812">Transmembrane</keyword>